<evidence type="ECO:0000259" key="3">
    <source>
        <dbReference type="Pfam" id="PF20434"/>
    </source>
</evidence>
<dbReference type="Proteomes" id="UP001530315">
    <property type="component" value="Unassembled WGS sequence"/>
</dbReference>
<sequence length="392" mass="43034">MSIPRHVHTTVAPPVPNHPPASTNIDGCIRRSEQRRLLQLTRRRRRSSPPATTTTTTRERDDKPPPSSDVVVVVVVIPPPPPPPRRTFVARSRGLRRPPPARVRRFPLALPGDRIVACYRRGGDCDRRRRSGGRGGDRCPGLRRLDIYGSRSSRSSDGGGKPIVIFLTGGAWIIGHRMWGALVGRALVPFGMLVMVPDYGNYPNADAGGMVRDVDACVQWVFDHAGEHGGDANGIVLVGQSAGAHVGSVVVTTKVLDWLLRARRRGGGGGGEDESTSRRRLGSDYSPCHLRGFVSTSCPHNMVAMRRVFHRRGFGEDLQRRIFGVGHDDDRYGDDDGGDVFERWSPYHLVMKCHEEYGSLLRTGGEKSVGGLALEDVFPKLCVIHGTSDETR</sequence>
<dbReference type="Pfam" id="PF20434">
    <property type="entry name" value="BD-FAE"/>
    <property type="match status" value="1"/>
</dbReference>
<dbReference type="GO" id="GO:0016787">
    <property type="term" value="F:hydrolase activity"/>
    <property type="evidence" value="ECO:0007669"/>
    <property type="project" value="UniProtKB-KW"/>
</dbReference>
<feature type="region of interest" description="Disordered" evidence="2">
    <location>
        <begin position="39"/>
        <end position="69"/>
    </location>
</feature>
<dbReference type="AlphaFoldDB" id="A0ABD3N8T6"/>
<dbReference type="EMBL" id="JALLAZ020001577">
    <property type="protein sequence ID" value="KAL3772468.1"/>
    <property type="molecule type" value="Genomic_DNA"/>
</dbReference>
<gene>
    <name evidence="4" type="ORF">ACHAW5_007323</name>
</gene>
<dbReference type="InterPro" id="IPR050300">
    <property type="entry name" value="GDXG_lipolytic_enzyme"/>
</dbReference>
<feature type="domain" description="BD-FAE-like" evidence="3">
    <location>
        <begin position="145"/>
        <end position="254"/>
    </location>
</feature>
<dbReference type="InterPro" id="IPR049492">
    <property type="entry name" value="BD-FAE-like_dom"/>
</dbReference>
<reference evidence="4 5" key="1">
    <citation type="submission" date="2024-10" db="EMBL/GenBank/DDBJ databases">
        <title>Updated reference genomes for cyclostephanoid diatoms.</title>
        <authorList>
            <person name="Roberts W.R."/>
            <person name="Alverson A.J."/>
        </authorList>
    </citation>
    <scope>NUCLEOTIDE SEQUENCE [LARGE SCALE GENOMIC DNA]</scope>
    <source>
        <strain evidence="4 5">AJA276-08</strain>
    </source>
</reference>
<dbReference type="PANTHER" id="PTHR48081">
    <property type="entry name" value="AB HYDROLASE SUPERFAMILY PROTEIN C4A8.06C"/>
    <property type="match status" value="1"/>
</dbReference>
<organism evidence="4 5">
    <name type="scientific">Stephanodiscus triporus</name>
    <dbReference type="NCBI Taxonomy" id="2934178"/>
    <lineage>
        <taxon>Eukaryota</taxon>
        <taxon>Sar</taxon>
        <taxon>Stramenopiles</taxon>
        <taxon>Ochrophyta</taxon>
        <taxon>Bacillariophyta</taxon>
        <taxon>Coscinodiscophyceae</taxon>
        <taxon>Thalassiosirophycidae</taxon>
        <taxon>Stephanodiscales</taxon>
        <taxon>Stephanodiscaceae</taxon>
        <taxon>Stephanodiscus</taxon>
    </lineage>
</organism>
<keyword evidence="1" id="KW-0378">Hydrolase</keyword>
<proteinExistence type="predicted"/>
<dbReference type="SUPFAM" id="SSF53474">
    <property type="entry name" value="alpha/beta-Hydrolases"/>
    <property type="match status" value="1"/>
</dbReference>
<comment type="caution">
    <text evidence="4">The sequence shown here is derived from an EMBL/GenBank/DDBJ whole genome shotgun (WGS) entry which is preliminary data.</text>
</comment>
<evidence type="ECO:0000256" key="1">
    <source>
        <dbReference type="ARBA" id="ARBA00022801"/>
    </source>
</evidence>
<dbReference type="PANTHER" id="PTHR48081:SF33">
    <property type="entry name" value="KYNURENINE FORMAMIDASE"/>
    <property type="match status" value="1"/>
</dbReference>
<evidence type="ECO:0000313" key="5">
    <source>
        <dbReference type="Proteomes" id="UP001530315"/>
    </source>
</evidence>
<keyword evidence="5" id="KW-1185">Reference proteome</keyword>
<name>A0ABD3N8T6_9STRA</name>
<protein>
    <recommendedName>
        <fullName evidence="3">BD-FAE-like domain-containing protein</fullName>
    </recommendedName>
</protein>
<accession>A0ABD3N8T6</accession>
<evidence type="ECO:0000313" key="4">
    <source>
        <dbReference type="EMBL" id="KAL3772468.1"/>
    </source>
</evidence>
<dbReference type="Gene3D" id="3.40.50.1820">
    <property type="entry name" value="alpha/beta hydrolase"/>
    <property type="match status" value="1"/>
</dbReference>
<dbReference type="InterPro" id="IPR029058">
    <property type="entry name" value="AB_hydrolase_fold"/>
</dbReference>
<feature type="region of interest" description="Disordered" evidence="2">
    <location>
        <begin position="1"/>
        <end position="26"/>
    </location>
</feature>
<evidence type="ECO:0000256" key="2">
    <source>
        <dbReference type="SAM" id="MobiDB-lite"/>
    </source>
</evidence>